<evidence type="ECO:0000313" key="2">
    <source>
        <dbReference type="EMBL" id="SEK93399.1"/>
    </source>
</evidence>
<dbReference type="Pfam" id="PF00149">
    <property type="entry name" value="Metallophos"/>
    <property type="match status" value="1"/>
</dbReference>
<dbReference type="InterPro" id="IPR029052">
    <property type="entry name" value="Metallo-depent_PP-like"/>
</dbReference>
<evidence type="ECO:0000313" key="3">
    <source>
        <dbReference type="Proteomes" id="UP000199664"/>
    </source>
</evidence>
<dbReference type="Proteomes" id="UP000199664">
    <property type="component" value="Unassembled WGS sequence"/>
</dbReference>
<reference evidence="3" key="1">
    <citation type="submission" date="2016-10" db="EMBL/GenBank/DDBJ databases">
        <authorList>
            <person name="Varghese N."/>
            <person name="Submissions S."/>
        </authorList>
    </citation>
    <scope>NUCLEOTIDE SEQUENCE [LARGE SCALE GENOMIC DNA]</scope>
    <source>
        <strain evidence="3">LMG 26383,CCUG 61248,R- 45681</strain>
    </source>
</reference>
<dbReference type="AlphaFoldDB" id="A0A1H7L2Y7"/>
<dbReference type="RefSeq" id="WP_167561565.1">
    <property type="nucleotide sequence ID" value="NZ_FOAN01000002.1"/>
</dbReference>
<accession>A0A1H7L2Y7</accession>
<name>A0A1H7L2Y7_9HYPH</name>
<dbReference type="GO" id="GO:0016787">
    <property type="term" value="F:hydrolase activity"/>
    <property type="evidence" value="ECO:0007669"/>
    <property type="project" value="InterPro"/>
</dbReference>
<dbReference type="EMBL" id="FOAN01000002">
    <property type="protein sequence ID" value="SEK93399.1"/>
    <property type="molecule type" value="Genomic_DNA"/>
</dbReference>
<dbReference type="InterPro" id="IPR051693">
    <property type="entry name" value="UPF0046_metallophosphoest"/>
</dbReference>
<feature type="domain" description="Calcineurin-like phosphoesterase" evidence="1">
    <location>
        <begin position="1"/>
        <end position="174"/>
    </location>
</feature>
<dbReference type="InterPro" id="IPR004843">
    <property type="entry name" value="Calcineurin-like_PHP"/>
</dbReference>
<protein>
    <submittedName>
        <fullName evidence="2">Predicted phosphoesterase</fullName>
    </submittedName>
</protein>
<evidence type="ECO:0000259" key="1">
    <source>
        <dbReference type="Pfam" id="PF00149"/>
    </source>
</evidence>
<organism evidence="2 3">
    <name type="scientific">Bosea lupini</name>
    <dbReference type="NCBI Taxonomy" id="1036779"/>
    <lineage>
        <taxon>Bacteria</taxon>
        <taxon>Pseudomonadati</taxon>
        <taxon>Pseudomonadota</taxon>
        <taxon>Alphaproteobacteria</taxon>
        <taxon>Hyphomicrobiales</taxon>
        <taxon>Boseaceae</taxon>
        <taxon>Bosea</taxon>
    </lineage>
</organism>
<keyword evidence="3" id="KW-1185">Reference proteome</keyword>
<dbReference type="Gene3D" id="3.60.21.10">
    <property type="match status" value="1"/>
</dbReference>
<dbReference type="PANTHER" id="PTHR12905">
    <property type="entry name" value="METALLOPHOSPHOESTERASE"/>
    <property type="match status" value="1"/>
</dbReference>
<dbReference type="STRING" id="1036779.SAMN04515666_102396"/>
<dbReference type="PANTHER" id="PTHR12905:SF0">
    <property type="entry name" value="CALCINEURIN-LIKE PHOSPHOESTERASE DOMAIN-CONTAINING PROTEIN"/>
    <property type="match status" value="1"/>
</dbReference>
<proteinExistence type="predicted"/>
<dbReference type="SUPFAM" id="SSF56300">
    <property type="entry name" value="Metallo-dependent phosphatases"/>
    <property type="match status" value="1"/>
</dbReference>
<sequence>MKILAFSDLHRDKDAAWSLRDAARAADVVIGAGDFGTRGEGLADTFDILRDITVPVLVVAGNHDNLAEMQAANRGWPHLHVLHGSGVAIGDTAFFGLGYEIPATNEASWNQRLSEAEAEELLAACPDKAVLVTHSPPYGVADLQRNGRHEGSRAIRAAIERHQPQLVLCGHIHHAWGTKGAIGHSEVHNLGPAAHWFEI</sequence>
<gene>
    <name evidence="2" type="ORF">SAMN04515666_102396</name>
</gene>